<evidence type="ECO:0000313" key="3">
    <source>
        <dbReference type="Proteomes" id="UP000468717"/>
    </source>
</evidence>
<dbReference type="Pfam" id="PF08238">
    <property type="entry name" value="Sel1"/>
    <property type="match status" value="2"/>
</dbReference>
<name>A0A6I1HZ45_9BURK</name>
<feature type="chain" id="PRO_5026300484" description="Sel1 repeat family protein" evidence="1">
    <location>
        <begin position="22"/>
        <end position="164"/>
    </location>
</feature>
<keyword evidence="1" id="KW-0732">Signal</keyword>
<reference evidence="2 3" key="1">
    <citation type="submission" date="2019-10" db="EMBL/GenBank/DDBJ databases">
        <title>Three novel species isolated from a subtropical stream in China.</title>
        <authorList>
            <person name="Lu H."/>
        </authorList>
    </citation>
    <scope>NUCLEOTIDE SEQUENCE [LARGE SCALE GENOMIC DNA]</scope>
    <source>
        <strain evidence="2 3">FT13W</strain>
    </source>
</reference>
<evidence type="ECO:0008006" key="4">
    <source>
        <dbReference type="Google" id="ProtNLM"/>
    </source>
</evidence>
<organism evidence="2 3">
    <name type="scientific">Janthinobacterium violaceinigrum</name>
    <dbReference type="NCBI Taxonomy" id="2654252"/>
    <lineage>
        <taxon>Bacteria</taxon>
        <taxon>Pseudomonadati</taxon>
        <taxon>Pseudomonadota</taxon>
        <taxon>Betaproteobacteria</taxon>
        <taxon>Burkholderiales</taxon>
        <taxon>Oxalobacteraceae</taxon>
        <taxon>Janthinobacterium</taxon>
    </lineage>
</organism>
<sequence length="164" mass="17126">MLAAWLLAAALATPVAAPAPATDVTVRAKALMRAGTASQPQARVLFAQAAGQGSGPAAYYLGLMFKNGMGGPQDGAAALHWLEQAAQRGVAPAMFVLANMLQDSDAARARYWLDGACDLEYPEALQQKSVAVGEGRMGYAHSEEQAALYLKMATHAMGHRAAEP</sequence>
<protein>
    <recommendedName>
        <fullName evidence="4">Sel1 repeat family protein</fullName>
    </recommendedName>
</protein>
<dbReference type="RefSeq" id="WP_152284548.1">
    <property type="nucleotide sequence ID" value="NZ_WFLI01000037.1"/>
</dbReference>
<dbReference type="Proteomes" id="UP000468717">
    <property type="component" value="Unassembled WGS sequence"/>
</dbReference>
<dbReference type="PANTHER" id="PTHR43628">
    <property type="entry name" value="ACTIVATOR OF C KINASE PROTEIN 1-RELATED"/>
    <property type="match status" value="1"/>
</dbReference>
<comment type="caution">
    <text evidence="2">The sequence shown here is derived from an EMBL/GenBank/DDBJ whole genome shotgun (WGS) entry which is preliminary data.</text>
</comment>
<dbReference type="PANTHER" id="PTHR43628:SF1">
    <property type="entry name" value="CHITIN SYNTHASE REGULATORY FACTOR 2-RELATED"/>
    <property type="match status" value="1"/>
</dbReference>
<feature type="signal peptide" evidence="1">
    <location>
        <begin position="1"/>
        <end position="21"/>
    </location>
</feature>
<dbReference type="Gene3D" id="1.25.40.10">
    <property type="entry name" value="Tetratricopeptide repeat domain"/>
    <property type="match status" value="1"/>
</dbReference>
<accession>A0A6I1HZ45</accession>
<evidence type="ECO:0000256" key="1">
    <source>
        <dbReference type="SAM" id="SignalP"/>
    </source>
</evidence>
<dbReference type="InterPro" id="IPR011990">
    <property type="entry name" value="TPR-like_helical_dom_sf"/>
</dbReference>
<keyword evidence="3" id="KW-1185">Reference proteome</keyword>
<evidence type="ECO:0000313" key="2">
    <source>
        <dbReference type="EMBL" id="KAB8061506.1"/>
    </source>
</evidence>
<dbReference type="EMBL" id="WFLI01000037">
    <property type="protein sequence ID" value="KAB8061506.1"/>
    <property type="molecule type" value="Genomic_DNA"/>
</dbReference>
<dbReference type="AlphaFoldDB" id="A0A6I1HZ45"/>
<dbReference type="SUPFAM" id="SSF81901">
    <property type="entry name" value="HCP-like"/>
    <property type="match status" value="1"/>
</dbReference>
<gene>
    <name evidence="2" type="ORF">GCN75_23515</name>
</gene>
<dbReference type="SMART" id="SM00671">
    <property type="entry name" value="SEL1"/>
    <property type="match status" value="2"/>
</dbReference>
<proteinExistence type="predicted"/>
<dbReference type="InterPro" id="IPR006597">
    <property type="entry name" value="Sel1-like"/>
</dbReference>
<dbReference type="InterPro" id="IPR052945">
    <property type="entry name" value="Mitotic_Regulator"/>
</dbReference>